<evidence type="ECO:0000313" key="4">
    <source>
        <dbReference type="Proteomes" id="UP000314294"/>
    </source>
</evidence>
<organism evidence="3 4">
    <name type="scientific">Liparis tanakae</name>
    <name type="common">Tanaka's snailfish</name>
    <dbReference type="NCBI Taxonomy" id="230148"/>
    <lineage>
        <taxon>Eukaryota</taxon>
        <taxon>Metazoa</taxon>
        <taxon>Chordata</taxon>
        <taxon>Craniata</taxon>
        <taxon>Vertebrata</taxon>
        <taxon>Euteleostomi</taxon>
        <taxon>Actinopterygii</taxon>
        <taxon>Neopterygii</taxon>
        <taxon>Teleostei</taxon>
        <taxon>Neoteleostei</taxon>
        <taxon>Acanthomorphata</taxon>
        <taxon>Eupercaria</taxon>
        <taxon>Perciformes</taxon>
        <taxon>Cottioidei</taxon>
        <taxon>Cottales</taxon>
        <taxon>Liparidae</taxon>
        <taxon>Liparis</taxon>
    </lineage>
</organism>
<comment type="caution">
    <text evidence="3">The sequence shown here is derived from an EMBL/GenBank/DDBJ whole genome shotgun (WGS) entry which is preliminary data.</text>
</comment>
<reference evidence="3 4" key="1">
    <citation type="submission" date="2019-03" db="EMBL/GenBank/DDBJ databases">
        <title>First draft genome of Liparis tanakae, snailfish: a comprehensive survey of snailfish specific genes.</title>
        <authorList>
            <person name="Kim W."/>
            <person name="Song I."/>
            <person name="Jeong J.-H."/>
            <person name="Kim D."/>
            <person name="Kim S."/>
            <person name="Ryu S."/>
            <person name="Song J.Y."/>
            <person name="Lee S.K."/>
        </authorList>
    </citation>
    <scope>NUCLEOTIDE SEQUENCE [LARGE SCALE GENOMIC DNA]</scope>
    <source>
        <tissue evidence="3">Muscle</tissue>
    </source>
</reference>
<gene>
    <name evidence="3" type="ORF">EYF80_063346</name>
</gene>
<dbReference type="AlphaFoldDB" id="A0A4Z2ECD5"/>
<evidence type="ECO:0000313" key="3">
    <source>
        <dbReference type="EMBL" id="TNN26516.1"/>
    </source>
</evidence>
<name>A0A4Z2ECD5_9TELE</name>
<keyword evidence="2" id="KW-0732">Signal</keyword>
<dbReference type="Proteomes" id="UP000314294">
    <property type="component" value="Unassembled WGS sequence"/>
</dbReference>
<feature type="chain" id="PRO_5021377175" evidence="2">
    <location>
        <begin position="22"/>
        <end position="127"/>
    </location>
</feature>
<evidence type="ECO:0000256" key="2">
    <source>
        <dbReference type="SAM" id="SignalP"/>
    </source>
</evidence>
<proteinExistence type="predicted"/>
<protein>
    <submittedName>
        <fullName evidence="3">Uncharacterized protein</fullName>
    </submittedName>
</protein>
<evidence type="ECO:0000256" key="1">
    <source>
        <dbReference type="SAM" id="MobiDB-lite"/>
    </source>
</evidence>
<accession>A0A4Z2ECD5</accession>
<keyword evidence="4" id="KW-1185">Reference proteome</keyword>
<sequence length="127" mass="14322">MSECVCVCVRVCVCVLQVVVCDRYSSLTTVWFHRRSSSSPQKPRRLESDPLRATPRSPGASGSRGHEVTEVTGEAAAFNSRLSETHAVCNQPIRAQTEPQDWRTAEERGLRSELRLQGEELEFRMML</sequence>
<feature type="signal peptide" evidence="2">
    <location>
        <begin position="1"/>
        <end position="21"/>
    </location>
</feature>
<feature type="region of interest" description="Disordered" evidence="1">
    <location>
        <begin position="34"/>
        <end position="68"/>
    </location>
</feature>
<dbReference type="EMBL" id="SRLO01010065">
    <property type="protein sequence ID" value="TNN26516.1"/>
    <property type="molecule type" value="Genomic_DNA"/>
</dbReference>